<dbReference type="Pfam" id="PF12796">
    <property type="entry name" value="Ank_2"/>
    <property type="match status" value="3"/>
</dbReference>
<evidence type="ECO:0000256" key="3">
    <source>
        <dbReference type="PROSITE-ProRule" id="PRU00023"/>
    </source>
</evidence>
<feature type="compositionally biased region" description="Polar residues" evidence="4">
    <location>
        <begin position="558"/>
        <end position="578"/>
    </location>
</feature>
<dbReference type="EMBL" id="MU858219">
    <property type="protein sequence ID" value="KAK4209020.1"/>
    <property type="molecule type" value="Genomic_DNA"/>
</dbReference>
<dbReference type="AlphaFoldDB" id="A0AAN7B5N3"/>
<dbReference type="SMART" id="SM00248">
    <property type="entry name" value="ANK"/>
    <property type="match status" value="10"/>
</dbReference>
<evidence type="ECO:0000256" key="4">
    <source>
        <dbReference type="SAM" id="MobiDB-lite"/>
    </source>
</evidence>
<accession>A0AAN7B5N3</accession>
<dbReference type="PROSITE" id="PS50088">
    <property type="entry name" value="ANK_REPEAT"/>
    <property type="match status" value="4"/>
</dbReference>
<dbReference type="PANTHER" id="PTHR24198">
    <property type="entry name" value="ANKYRIN REPEAT AND PROTEIN KINASE DOMAIN-CONTAINING PROTEIN"/>
    <property type="match status" value="1"/>
</dbReference>
<dbReference type="Pfam" id="PF00023">
    <property type="entry name" value="Ank"/>
    <property type="match status" value="1"/>
</dbReference>
<proteinExistence type="predicted"/>
<dbReference type="PROSITE" id="PS50297">
    <property type="entry name" value="ANK_REP_REGION"/>
    <property type="match status" value="4"/>
</dbReference>
<organism evidence="5 6">
    <name type="scientific">Rhypophila decipiens</name>
    <dbReference type="NCBI Taxonomy" id="261697"/>
    <lineage>
        <taxon>Eukaryota</taxon>
        <taxon>Fungi</taxon>
        <taxon>Dikarya</taxon>
        <taxon>Ascomycota</taxon>
        <taxon>Pezizomycotina</taxon>
        <taxon>Sordariomycetes</taxon>
        <taxon>Sordariomycetidae</taxon>
        <taxon>Sordariales</taxon>
        <taxon>Naviculisporaceae</taxon>
        <taxon>Rhypophila</taxon>
    </lineage>
</organism>
<reference evidence="5" key="1">
    <citation type="journal article" date="2023" name="Mol. Phylogenet. Evol.">
        <title>Genome-scale phylogeny and comparative genomics of the fungal order Sordariales.</title>
        <authorList>
            <person name="Hensen N."/>
            <person name="Bonometti L."/>
            <person name="Westerberg I."/>
            <person name="Brannstrom I.O."/>
            <person name="Guillou S."/>
            <person name="Cros-Aarteil S."/>
            <person name="Calhoun S."/>
            <person name="Haridas S."/>
            <person name="Kuo A."/>
            <person name="Mondo S."/>
            <person name="Pangilinan J."/>
            <person name="Riley R."/>
            <person name="LaButti K."/>
            <person name="Andreopoulos B."/>
            <person name="Lipzen A."/>
            <person name="Chen C."/>
            <person name="Yan M."/>
            <person name="Daum C."/>
            <person name="Ng V."/>
            <person name="Clum A."/>
            <person name="Steindorff A."/>
            <person name="Ohm R.A."/>
            <person name="Martin F."/>
            <person name="Silar P."/>
            <person name="Natvig D.O."/>
            <person name="Lalanne C."/>
            <person name="Gautier V."/>
            <person name="Ament-Velasquez S.L."/>
            <person name="Kruys A."/>
            <person name="Hutchinson M.I."/>
            <person name="Powell A.J."/>
            <person name="Barry K."/>
            <person name="Miller A.N."/>
            <person name="Grigoriev I.V."/>
            <person name="Debuchy R."/>
            <person name="Gladieux P."/>
            <person name="Hiltunen Thoren M."/>
            <person name="Johannesson H."/>
        </authorList>
    </citation>
    <scope>NUCLEOTIDE SEQUENCE</scope>
    <source>
        <strain evidence="5">PSN293</strain>
    </source>
</reference>
<dbReference type="InterPro" id="IPR036770">
    <property type="entry name" value="Ankyrin_rpt-contain_sf"/>
</dbReference>
<dbReference type="InterPro" id="IPR002110">
    <property type="entry name" value="Ankyrin_rpt"/>
</dbReference>
<evidence type="ECO:0000313" key="6">
    <source>
        <dbReference type="Proteomes" id="UP001301769"/>
    </source>
</evidence>
<reference evidence="5" key="2">
    <citation type="submission" date="2023-05" db="EMBL/GenBank/DDBJ databases">
        <authorList>
            <consortium name="Lawrence Berkeley National Laboratory"/>
            <person name="Steindorff A."/>
            <person name="Hensen N."/>
            <person name="Bonometti L."/>
            <person name="Westerberg I."/>
            <person name="Brannstrom I.O."/>
            <person name="Guillou S."/>
            <person name="Cros-Aarteil S."/>
            <person name="Calhoun S."/>
            <person name="Haridas S."/>
            <person name="Kuo A."/>
            <person name="Mondo S."/>
            <person name="Pangilinan J."/>
            <person name="Riley R."/>
            <person name="Labutti K."/>
            <person name="Andreopoulos B."/>
            <person name="Lipzen A."/>
            <person name="Chen C."/>
            <person name="Yanf M."/>
            <person name="Daum C."/>
            <person name="Ng V."/>
            <person name="Clum A."/>
            <person name="Ohm R."/>
            <person name="Martin F."/>
            <person name="Silar P."/>
            <person name="Natvig D."/>
            <person name="Lalanne C."/>
            <person name="Gautier V."/>
            <person name="Ament-Velasquez S.L."/>
            <person name="Kruys A."/>
            <person name="Hutchinson M.I."/>
            <person name="Powell A.J."/>
            <person name="Barry K."/>
            <person name="Miller A.N."/>
            <person name="Grigoriev I.V."/>
            <person name="Debuchy R."/>
            <person name="Gladieux P."/>
            <person name="Thoren M.H."/>
            <person name="Johannesson H."/>
        </authorList>
    </citation>
    <scope>NUCLEOTIDE SEQUENCE</scope>
    <source>
        <strain evidence="5">PSN293</strain>
    </source>
</reference>
<feature type="repeat" description="ANK" evidence="3">
    <location>
        <begin position="681"/>
        <end position="713"/>
    </location>
</feature>
<feature type="repeat" description="ANK" evidence="3">
    <location>
        <begin position="199"/>
        <end position="231"/>
    </location>
</feature>
<keyword evidence="1" id="KW-0677">Repeat</keyword>
<evidence type="ECO:0000256" key="1">
    <source>
        <dbReference type="ARBA" id="ARBA00022737"/>
    </source>
</evidence>
<feature type="repeat" description="ANK" evidence="3">
    <location>
        <begin position="365"/>
        <end position="391"/>
    </location>
</feature>
<keyword evidence="6" id="KW-1185">Reference proteome</keyword>
<dbReference type="Gene3D" id="1.25.40.20">
    <property type="entry name" value="Ankyrin repeat-containing domain"/>
    <property type="match status" value="3"/>
</dbReference>
<evidence type="ECO:0000256" key="2">
    <source>
        <dbReference type="ARBA" id="ARBA00023043"/>
    </source>
</evidence>
<name>A0AAN7B5N3_9PEZI</name>
<gene>
    <name evidence="5" type="ORF">QBC37DRAFT_391554</name>
</gene>
<feature type="repeat" description="ANK" evidence="3">
    <location>
        <begin position="483"/>
        <end position="504"/>
    </location>
</feature>
<feature type="region of interest" description="Disordered" evidence="4">
    <location>
        <begin position="551"/>
        <end position="585"/>
    </location>
</feature>
<protein>
    <submittedName>
        <fullName evidence="5">Ankyrin repeat-containing domain protein</fullName>
    </submittedName>
</protein>
<sequence>MAEYIAAATVFWSAGKALESAISNFFKGEEFIKNSKREGEHARTELGILRSKIQLYHSSLSTDERTALSNAINDFHDRCDEYDGIISNLLKELGKFKFDEQESKARSVARKATWKVARSKHRFEEIKDELCTSRTRINDIFRHLITDHDHGRRPSLPETGSEYQLQLFRAISDGAREWVQHLLDNGANATASFIDNHGHETTPIHKAAELGRLGIVKLLREHDAELDASDSEQATPLILAIKNERLEMAKYLINAHMDEQRADPSFDVIRSINLADSSGNHALAYLIKLRLERLGETRNWNEILKSLLELKADPVTKIDFSYSPLHYCAANNLVKELGLLLNAPCSLEGGRLDTAIRLKYQDDILEATPLWLAARNGDLASVKILSERGADHALICKASSTLPTPLWAAYAAGSLDTFTYLLEKPGTDPNFKNTKGLSILHALVLKYVNPAQFAQWVEPLLAHPDTDPNIRDSTEDATDEQSTGLTPLHYAAREAKLPIVQLLLHTPRCRDKTTSINIDVTQDADSNPLKSQNKHTLINIDINAPDKEAETPERQDIHTSINIDIKAPSSSSTQNRTTPSPNPIPIDINAPDCEGKTPLMTSISLYTPILGISSPHHPITTYLLQQGALITPLDINGYDAFFWACAVGDVLSAACLLAQPQPARDRHHHPGRQLNRQTAAKGMTPLHVAAKAGKADMVRWLLAMGADKRVECRKPFEGCSVVGTAAEVAGEGGGNEEVVQVIERFGFEGAGWRG</sequence>
<comment type="caution">
    <text evidence="5">The sequence shown here is derived from an EMBL/GenBank/DDBJ whole genome shotgun (WGS) entry which is preliminary data.</text>
</comment>
<dbReference type="Proteomes" id="UP001301769">
    <property type="component" value="Unassembled WGS sequence"/>
</dbReference>
<dbReference type="PANTHER" id="PTHR24198:SF165">
    <property type="entry name" value="ANKYRIN REPEAT-CONTAINING PROTEIN-RELATED"/>
    <property type="match status" value="1"/>
</dbReference>
<dbReference type="SUPFAM" id="SSF48403">
    <property type="entry name" value="Ankyrin repeat"/>
    <property type="match status" value="3"/>
</dbReference>
<keyword evidence="2 3" id="KW-0040">ANK repeat</keyword>
<evidence type="ECO:0000313" key="5">
    <source>
        <dbReference type="EMBL" id="KAK4209020.1"/>
    </source>
</evidence>